<evidence type="ECO:0000256" key="6">
    <source>
        <dbReference type="ARBA" id="ARBA00022692"/>
    </source>
</evidence>
<dbReference type="SMART" id="SM00448">
    <property type="entry name" value="REC"/>
    <property type="match status" value="1"/>
</dbReference>
<dbReference type="Proteomes" id="UP000235584">
    <property type="component" value="Chromosome"/>
</dbReference>
<keyword evidence="7" id="KW-1133">Transmembrane helix</keyword>
<evidence type="ECO:0000256" key="5">
    <source>
        <dbReference type="ARBA" id="ARBA00022553"/>
    </source>
</evidence>
<dbReference type="InterPro" id="IPR003594">
    <property type="entry name" value="HATPase_dom"/>
</dbReference>
<dbReference type="InterPro" id="IPR036890">
    <property type="entry name" value="HATPase_C_sf"/>
</dbReference>
<dbReference type="InterPro" id="IPR035965">
    <property type="entry name" value="PAS-like_dom_sf"/>
</dbReference>
<dbReference type="Gene3D" id="3.30.450.20">
    <property type="entry name" value="PAS domain"/>
    <property type="match status" value="1"/>
</dbReference>
<dbReference type="SMART" id="SM00091">
    <property type="entry name" value="PAS"/>
    <property type="match status" value="1"/>
</dbReference>
<dbReference type="SUPFAM" id="SSF52172">
    <property type="entry name" value="CheY-like"/>
    <property type="match status" value="1"/>
</dbReference>
<dbReference type="InterPro" id="IPR007895">
    <property type="entry name" value="MASE1"/>
</dbReference>
<evidence type="ECO:0000256" key="7">
    <source>
        <dbReference type="ARBA" id="ARBA00022989"/>
    </source>
</evidence>
<dbReference type="EMBL" id="CP025704">
    <property type="protein sequence ID" value="AUN98319.1"/>
    <property type="molecule type" value="Genomic_DNA"/>
</dbReference>
<dbReference type="Gene3D" id="3.40.50.2300">
    <property type="match status" value="1"/>
</dbReference>
<keyword evidence="8" id="KW-0472">Membrane</keyword>
<dbReference type="OrthoDB" id="5287409at2"/>
<dbReference type="Pfam" id="PF02518">
    <property type="entry name" value="HATPase_c"/>
    <property type="match status" value="1"/>
</dbReference>
<gene>
    <name evidence="9" type="ORF">C0V70_09420</name>
</gene>
<reference evidence="9 10" key="1">
    <citation type="submission" date="2018-01" db="EMBL/GenBank/DDBJ databases">
        <title>Complete genome sequence of Bacteriovorax stolpii DSM12778.</title>
        <authorList>
            <person name="Tang B."/>
            <person name="Chang J."/>
        </authorList>
    </citation>
    <scope>NUCLEOTIDE SEQUENCE [LARGE SCALE GENOMIC DNA]</scope>
    <source>
        <strain evidence="9 10">DSM 12778</strain>
    </source>
</reference>
<comment type="subcellular location">
    <subcellularLocation>
        <location evidence="2">Cell membrane</location>
        <topology evidence="2">Multi-pass membrane protein</topology>
    </subcellularLocation>
</comment>
<protein>
    <recommendedName>
        <fullName evidence="3">histidine kinase</fullName>
        <ecNumber evidence="3">2.7.13.3</ecNumber>
    </recommendedName>
</protein>
<dbReference type="Pfam" id="PF05231">
    <property type="entry name" value="MASE1"/>
    <property type="match status" value="1"/>
</dbReference>
<dbReference type="InterPro" id="IPR000014">
    <property type="entry name" value="PAS"/>
</dbReference>
<sequence>MKSGPHIRDISSYAVISFVLTVIYYYVAQFSLIITKTPGQSSAFFIPSGLAVGILVFFGARYLPVIFIAKFILGLLNDRGLYQNLISCLASVSEAYIGLYLYQAFKDIIEEHFEYQSSLISVSIVALFAPIFSALIGVTNLYYLGVIAEDMYFSHFATWYTGDVLSILIILPAFLSFKDTKHRFFDFIAPFAAFAITYIFKFHTLGPYLFFIFLAILLPCLLGTIQGIYYALVTVSLVLNWFLIEHDGPFAVGNYQENMTSIQFFLFALGISALALEGFKKTRLIKSAIVPLLAFWVLTGSVYYYYYTQKEVDNARIITNVIDDFENRLVEKMVFYENAIKGASGFVSGSEKVESDEWDAYAKSISIVDQINGIKGIGVIYPKLTSNRPALIYPDHLNATGNFEKIIYHPELRELFEQSIYRNSPVLTPAIQIDLFGGKKVFTSFLITTIKKRDRFIGWVVAAVEMESFFKSLAESRYQQIDIDIYDGDNSFIERKVYTKIVDKRLRSSDNSNPKFSTLNLADRTFTIDWNETLRFITGHGSQNSMLILVGSLFSLLITGFILNLKLISEKANKIAGSKTLELRESEERFKSLFENSSDAVILFNNNEIIDCNPESLVLFGKRSKKDLLNSPLYDFFAIRDLDSTEDKELFRNKVREVKYKKMVKFECFCLRGALPFFAEMHLHYIEVNDKFIYQAVVRDISERKKIEQNLTKSKELAEDAARAKSNFLSTMSHEIRTPLNGVIGMINIILEENPKSEIREDLETIKYSADNLLHIVNEVLDYTKIESGKIVLEKKVFSLRSLCENVLKIHRPKAMEKNLKLSMEIDHKVPDLVIGDEYRNTQILNNLLSNSLKFTNEGEVNLYVRLKQKKEDSCIIEFKVSDTGIGIDKEKQREIFKDFTQAESDHTRKYGGTGLGLAITKRLVEIQNGKIDVTSGPKSGTTFVFTIHFAIKSEQPMSVSSNSPQKIQESFQGQRVLLVEDNQVNIIVTKKFLEKWGLKVDVAINGLEAVNHVRAIKYDLILMDLHMPLMDGFEATKKIREFNKETPIIGLSADVMTESVSSLQSIGMNDFVTKPFRPNDFFIKLKSYF</sequence>
<dbReference type="KEGG" id="bsto:C0V70_09420"/>
<dbReference type="SMART" id="SM00388">
    <property type="entry name" value="HisKA"/>
    <property type="match status" value="1"/>
</dbReference>
<dbReference type="EC" id="2.7.13.3" evidence="3"/>
<dbReference type="Pfam" id="PF13188">
    <property type="entry name" value="PAS_8"/>
    <property type="match status" value="1"/>
</dbReference>
<organism evidence="9 10">
    <name type="scientific">Bacteriovorax stolpii</name>
    <name type="common">Bdellovibrio stolpii</name>
    <dbReference type="NCBI Taxonomy" id="960"/>
    <lineage>
        <taxon>Bacteria</taxon>
        <taxon>Pseudomonadati</taxon>
        <taxon>Bdellovibrionota</taxon>
        <taxon>Bacteriovoracia</taxon>
        <taxon>Bacteriovoracales</taxon>
        <taxon>Bacteriovoracaceae</taxon>
        <taxon>Bacteriovorax</taxon>
    </lineage>
</organism>
<evidence type="ECO:0000256" key="4">
    <source>
        <dbReference type="ARBA" id="ARBA00022475"/>
    </source>
</evidence>
<dbReference type="GO" id="GO:0005886">
    <property type="term" value="C:plasma membrane"/>
    <property type="evidence" value="ECO:0007669"/>
    <property type="project" value="UniProtKB-SubCell"/>
</dbReference>
<dbReference type="PANTHER" id="PTHR45339:SF3">
    <property type="entry name" value="HISTIDINE KINASE"/>
    <property type="match status" value="1"/>
</dbReference>
<dbReference type="CDD" id="cd00130">
    <property type="entry name" value="PAS"/>
    <property type="match status" value="1"/>
</dbReference>
<dbReference type="Gene3D" id="3.30.565.10">
    <property type="entry name" value="Histidine kinase-like ATPase, C-terminal domain"/>
    <property type="match status" value="1"/>
</dbReference>
<evidence type="ECO:0000256" key="1">
    <source>
        <dbReference type="ARBA" id="ARBA00000085"/>
    </source>
</evidence>
<proteinExistence type="predicted"/>
<dbReference type="SMART" id="SM00387">
    <property type="entry name" value="HATPase_c"/>
    <property type="match status" value="1"/>
</dbReference>
<dbReference type="NCBIfam" id="TIGR00229">
    <property type="entry name" value="sensory_box"/>
    <property type="match status" value="1"/>
</dbReference>
<dbReference type="PANTHER" id="PTHR45339">
    <property type="entry name" value="HYBRID SIGNAL TRANSDUCTION HISTIDINE KINASE J"/>
    <property type="match status" value="1"/>
</dbReference>
<dbReference type="InterPro" id="IPR001789">
    <property type="entry name" value="Sig_transdc_resp-reg_receiver"/>
</dbReference>
<dbReference type="InterPro" id="IPR004358">
    <property type="entry name" value="Sig_transdc_His_kin-like_C"/>
</dbReference>
<dbReference type="InterPro" id="IPR003661">
    <property type="entry name" value="HisK_dim/P_dom"/>
</dbReference>
<keyword evidence="5" id="KW-0597">Phosphoprotein</keyword>
<dbReference type="PROSITE" id="PS50110">
    <property type="entry name" value="RESPONSE_REGULATORY"/>
    <property type="match status" value="1"/>
</dbReference>
<accession>A0A2K9NS23</accession>
<dbReference type="AlphaFoldDB" id="A0A2K9NS23"/>
<name>A0A2K9NS23_BACTC</name>
<evidence type="ECO:0000313" key="9">
    <source>
        <dbReference type="EMBL" id="AUN98319.1"/>
    </source>
</evidence>
<keyword evidence="6" id="KW-0812">Transmembrane</keyword>
<dbReference type="InterPro" id="IPR036097">
    <property type="entry name" value="HisK_dim/P_sf"/>
</dbReference>
<dbReference type="InterPro" id="IPR005467">
    <property type="entry name" value="His_kinase_dom"/>
</dbReference>
<evidence type="ECO:0000256" key="8">
    <source>
        <dbReference type="ARBA" id="ARBA00023136"/>
    </source>
</evidence>
<comment type="catalytic activity">
    <reaction evidence="1">
        <text>ATP + protein L-histidine = ADP + protein N-phospho-L-histidine.</text>
        <dbReference type="EC" id="2.7.13.3"/>
    </reaction>
</comment>
<dbReference type="Pfam" id="PF00512">
    <property type="entry name" value="HisKA"/>
    <property type="match status" value="1"/>
</dbReference>
<dbReference type="RefSeq" id="WP_102243610.1">
    <property type="nucleotide sequence ID" value="NZ_CP025704.1"/>
</dbReference>
<evidence type="ECO:0000313" key="10">
    <source>
        <dbReference type="Proteomes" id="UP000235584"/>
    </source>
</evidence>
<dbReference type="GO" id="GO:0000155">
    <property type="term" value="F:phosphorelay sensor kinase activity"/>
    <property type="evidence" value="ECO:0007669"/>
    <property type="project" value="InterPro"/>
</dbReference>
<keyword evidence="4" id="KW-1003">Cell membrane</keyword>
<dbReference type="InterPro" id="IPR042240">
    <property type="entry name" value="CHASE_sf"/>
</dbReference>
<dbReference type="Pfam" id="PF00072">
    <property type="entry name" value="Response_reg"/>
    <property type="match status" value="1"/>
</dbReference>
<dbReference type="PROSITE" id="PS50109">
    <property type="entry name" value="HIS_KIN"/>
    <property type="match status" value="1"/>
</dbReference>
<dbReference type="SUPFAM" id="SSF55785">
    <property type="entry name" value="PYP-like sensor domain (PAS domain)"/>
    <property type="match status" value="1"/>
</dbReference>
<dbReference type="Gene3D" id="1.10.287.130">
    <property type="match status" value="1"/>
</dbReference>
<dbReference type="InterPro" id="IPR011006">
    <property type="entry name" value="CheY-like_superfamily"/>
</dbReference>
<dbReference type="CDD" id="cd17546">
    <property type="entry name" value="REC_hyHK_CKI1_RcsC-like"/>
    <property type="match status" value="1"/>
</dbReference>
<dbReference type="SUPFAM" id="SSF55874">
    <property type="entry name" value="ATPase domain of HSP90 chaperone/DNA topoisomerase II/histidine kinase"/>
    <property type="match status" value="1"/>
</dbReference>
<dbReference type="SUPFAM" id="SSF47384">
    <property type="entry name" value="Homodimeric domain of signal transducing histidine kinase"/>
    <property type="match status" value="1"/>
</dbReference>
<dbReference type="FunFam" id="3.30.565.10:FF:000010">
    <property type="entry name" value="Sensor histidine kinase RcsC"/>
    <property type="match status" value="1"/>
</dbReference>
<dbReference type="CDD" id="cd16922">
    <property type="entry name" value="HATPase_EvgS-ArcB-TorS-like"/>
    <property type="match status" value="1"/>
</dbReference>
<dbReference type="CDD" id="cd00082">
    <property type="entry name" value="HisKA"/>
    <property type="match status" value="1"/>
</dbReference>
<dbReference type="PRINTS" id="PR00344">
    <property type="entry name" value="BCTRLSENSOR"/>
</dbReference>
<evidence type="ECO:0000256" key="3">
    <source>
        <dbReference type="ARBA" id="ARBA00012438"/>
    </source>
</evidence>
<evidence type="ECO:0000256" key="2">
    <source>
        <dbReference type="ARBA" id="ARBA00004651"/>
    </source>
</evidence>
<dbReference type="Gene3D" id="3.30.450.350">
    <property type="entry name" value="CHASE domain"/>
    <property type="match status" value="1"/>
</dbReference>
<keyword evidence="10" id="KW-1185">Reference proteome</keyword>